<dbReference type="EMBL" id="JBHUIX010000007">
    <property type="protein sequence ID" value="MFD2173975.1"/>
    <property type="molecule type" value="Genomic_DNA"/>
</dbReference>
<dbReference type="Proteomes" id="UP001597413">
    <property type="component" value="Unassembled WGS sequence"/>
</dbReference>
<evidence type="ECO:0000313" key="1">
    <source>
        <dbReference type="EMBL" id="MFD2173975.1"/>
    </source>
</evidence>
<proteinExistence type="predicted"/>
<comment type="caution">
    <text evidence="1">The sequence shown here is derived from an EMBL/GenBank/DDBJ whole genome shotgun (WGS) entry which is preliminary data.</text>
</comment>
<dbReference type="RefSeq" id="WP_377388956.1">
    <property type="nucleotide sequence ID" value="NZ_JBHUIX010000007.1"/>
</dbReference>
<protein>
    <submittedName>
        <fullName evidence="1">Uncharacterized protein</fullName>
    </submittedName>
</protein>
<keyword evidence="2" id="KW-1185">Reference proteome</keyword>
<sequence length="104" mass="11683">MPGQGGPGEAVTIAGLLRDYTAAGFEPGAFWGLTPRLLTIHLEGAAKRLQRERELVWFSAMLPHLQKTIPLERFVGLPEDRHDRVKRFHAAWDRIDRALARNGS</sequence>
<accession>A0ABW5A8S1</accession>
<name>A0ABW5A8S1_9RHOB</name>
<gene>
    <name evidence="1" type="ORF">ACFSM0_07725</name>
</gene>
<evidence type="ECO:0000313" key="2">
    <source>
        <dbReference type="Proteomes" id="UP001597413"/>
    </source>
</evidence>
<organism evidence="1 2">
    <name type="scientific">Rhodobacter lacus</name>
    <dbReference type="NCBI Taxonomy" id="1641972"/>
    <lineage>
        <taxon>Bacteria</taxon>
        <taxon>Pseudomonadati</taxon>
        <taxon>Pseudomonadota</taxon>
        <taxon>Alphaproteobacteria</taxon>
        <taxon>Rhodobacterales</taxon>
        <taxon>Rhodobacter group</taxon>
        <taxon>Rhodobacter</taxon>
    </lineage>
</organism>
<reference evidence="2" key="1">
    <citation type="journal article" date="2019" name="Int. J. Syst. Evol. Microbiol.">
        <title>The Global Catalogue of Microorganisms (GCM) 10K type strain sequencing project: providing services to taxonomists for standard genome sequencing and annotation.</title>
        <authorList>
            <consortium name="The Broad Institute Genomics Platform"/>
            <consortium name="The Broad Institute Genome Sequencing Center for Infectious Disease"/>
            <person name="Wu L."/>
            <person name="Ma J."/>
        </authorList>
    </citation>
    <scope>NUCLEOTIDE SEQUENCE [LARGE SCALE GENOMIC DNA]</scope>
    <source>
        <strain evidence="2">CCUG 55131</strain>
    </source>
</reference>